<dbReference type="GO" id="GO:0098671">
    <property type="term" value="P:adhesion receptor-mediated virion attachment to host cell"/>
    <property type="evidence" value="ECO:0007669"/>
    <property type="project" value="UniProtKB-KW"/>
</dbReference>
<evidence type="ECO:0000259" key="8">
    <source>
        <dbReference type="Pfam" id="PF03906"/>
    </source>
</evidence>
<dbReference type="InterPro" id="IPR005604">
    <property type="entry name" value="Phage_T7_tail_fibre-like_N"/>
</dbReference>
<dbReference type="RefSeq" id="YP_009807461.1">
    <property type="nucleotide sequence ID" value="NC_048025.1"/>
</dbReference>
<evidence type="ECO:0000256" key="7">
    <source>
        <dbReference type="ARBA" id="ARBA00023296"/>
    </source>
</evidence>
<evidence type="ECO:0000259" key="9">
    <source>
        <dbReference type="Pfam" id="PF13472"/>
    </source>
</evidence>
<evidence type="ECO:0000313" key="11">
    <source>
        <dbReference type="EMBL" id="AXF40830.1"/>
    </source>
</evidence>
<evidence type="ECO:0000256" key="4">
    <source>
        <dbReference type="ARBA" id="ARBA00022804"/>
    </source>
</evidence>
<dbReference type="Proteomes" id="UP000255802">
    <property type="component" value="Segment"/>
</dbReference>
<dbReference type="CDD" id="cd00229">
    <property type="entry name" value="SGNH_hydrolase"/>
    <property type="match status" value="1"/>
</dbReference>
<organism evidence="11 12">
    <name type="scientific">Shigella phage SFPH2</name>
    <dbReference type="NCBI Taxonomy" id="2269380"/>
    <lineage>
        <taxon>Viruses</taxon>
        <taxon>Duplodnaviria</taxon>
        <taxon>Heunggongvirae</taxon>
        <taxon>Uroviricota</taxon>
        <taxon>Caudoviricetes</taxon>
        <taxon>Autographivirales</taxon>
        <taxon>Autotranscriptaviridae</taxon>
        <taxon>Studiervirinae</taxon>
        <taxon>Kayfunavirus</taxon>
        <taxon>Kayfunavirus SFPH2</taxon>
    </lineage>
</organism>
<feature type="domain" description="SGNH hydrolase-type esterase" evidence="9">
    <location>
        <begin position="269"/>
        <end position="449"/>
    </location>
</feature>
<evidence type="ECO:0000256" key="1">
    <source>
        <dbReference type="ARBA" id="ARBA00004328"/>
    </source>
</evidence>
<comment type="subcellular location">
    <subcellularLocation>
        <location evidence="1">Virion</location>
    </subcellularLocation>
</comment>
<evidence type="ECO:0000256" key="2">
    <source>
        <dbReference type="ARBA" id="ARBA00022581"/>
    </source>
</evidence>
<keyword evidence="2" id="KW-0945">Host-virus interaction</keyword>
<accession>A0A345AV97</accession>
<evidence type="ECO:0000313" key="12">
    <source>
        <dbReference type="Proteomes" id="UP000255802"/>
    </source>
</evidence>
<sequence length="832" mass="90997">MANTTLTQFPAGQTQYKITFDYLARPFVVVTLVNSNDAALNRVLTAGNDYLFLNPTTIEILTSQAGFDILQIHRFTSTDLLVDFRDGSVLTATDLTNSELQAIHIAEEGRDQSTGLAKQYADQAVEAGKDAQDILNQIILLGKNGYTPVGSFENGGTVRLQNDVLQYGSGTATTHWRWEGTLPKVVPAGSTPTSAGGIGTGKWIDVTDATLRGQLAGTGGASMVKASDGRTVEQWLVQSDSASYRAKNMAKLAWVDYQVHNRGSIKSCFLGDSMTAGFDRTSSDVIPPQDGDWATRASMNYPYRFASYLAEQSGCTSTVVMRAISGHTAKQAYEQAEWQTNPNCDIVFIMYAINDSGGVAGATLDIYMEYMEKLIRRYIEWGCAVVVQRPSGGGQGAGKPSWLHWAKRLQMVARVYGCPIFDAHEVMFYRHFAAVQSDGLHYNSMGYAIHGEKLASMLMAGGLLDTYRPVVNEITVWTGMMSDRVGWCDAMGNIGAFRSDGAFTRTKVTGQLPGSTRVVTTFSFYLDAEAAHIYGKFVGKMNVIMTNSRWWNNNAQPYYQYADDQPHSFGMSLERTPKSPNDFSGASGSRKFIGRVIGRGWHTLTFFKALDGTDASESFINSLTIQPIPLGLSTEQMWGQDEERRYKVVHTRKLPSPSGQGNNLPQATALNSFHMRVPQSVLGTGPGALCLPTPYFYNTIPATLRITDEKGTYIEFLVYKNGSSGLTWTGKVLKSTLAEASYPTLTAQLSTAVQSLVRAAGQDGTNMPLENIYDFNGGLQPQNGSASDTSWKGGIYFLFTLTWPGAAPTGYWNIELEGSDWFGNSEPSFGAY</sequence>
<keyword evidence="6" id="KW-1233">Viral attachment to host adhesion receptor</keyword>
<dbReference type="SMR" id="A0A345AV97"/>
<name>A0A345AV97_9CAUD</name>
<dbReference type="GO" id="GO:0046718">
    <property type="term" value="P:symbiont entry into host cell"/>
    <property type="evidence" value="ECO:0007669"/>
    <property type="project" value="UniProtKB-KW"/>
</dbReference>
<evidence type="ECO:0000256" key="6">
    <source>
        <dbReference type="ARBA" id="ARBA00023165"/>
    </source>
</evidence>
<dbReference type="InterPro" id="IPR040775">
    <property type="entry name" value="Tail_spike_N"/>
</dbReference>
<dbReference type="SUPFAM" id="SSF52266">
    <property type="entry name" value="SGNH hydrolase"/>
    <property type="match status" value="1"/>
</dbReference>
<evidence type="ECO:0000259" key="10">
    <source>
        <dbReference type="Pfam" id="PF18668"/>
    </source>
</evidence>
<keyword evidence="12" id="KW-1185">Reference proteome</keyword>
<keyword evidence="7" id="KW-1160">Virus entry into host cell</keyword>
<evidence type="ECO:0000256" key="3">
    <source>
        <dbReference type="ARBA" id="ARBA00022732"/>
    </source>
</evidence>
<feature type="domain" description="Tail spike TSP1/Gp66 N-terminal" evidence="10">
    <location>
        <begin position="150"/>
        <end position="208"/>
    </location>
</feature>
<dbReference type="Pfam" id="PF18668">
    <property type="entry name" value="Tail_spike_N"/>
    <property type="match status" value="1"/>
</dbReference>
<dbReference type="Gene3D" id="2.10.10.80">
    <property type="match status" value="1"/>
</dbReference>
<dbReference type="KEGG" id="vg:54998342"/>
<dbReference type="Pfam" id="PF03906">
    <property type="entry name" value="Phage_T7_tail"/>
    <property type="match status" value="1"/>
</dbReference>
<dbReference type="Gene3D" id="3.40.50.1110">
    <property type="entry name" value="SGNH hydrolase"/>
    <property type="match status" value="1"/>
</dbReference>
<feature type="domain" description="Bacteriophage T7 tail fibre protein-like N-terminal" evidence="8">
    <location>
        <begin position="12"/>
        <end position="115"/>
    </location>
</feature>
<dbReference type="InterPro" id="IPR013830">
    <property type="entry name" value="SGNH_hydro"/>
</dbReference>
<reference evidence="11 12" key="1">
    <citation type="submission" date="2018-06" db="EMBL/GenBank/DDBJ databases">
        <title>Characterization and genome sequence of SFPH2, a new phage.</title>
        <authorList>
            <person name="Yang C."/>
            <person name="Qiu S."/>
            <person name="Song H."/>
        </authorList>
    </citation>
    <scope>NUCLEOTIDE SEQUENCE [LARGE SCALE GENOMIC DNA]</scope>
</reference>
<keyword evidence="3" id="KW-1227">Viral tail protein</keyword>
<keyword evidence="4" id="KW-1161">Viral attachment to host cell</keyword>
<proteinExistence type="predicted"/>
<protein>
    <submittedName>
        <fullName evidence="11">Tail fibers protein</fullName>
    </submittedName>
</protein>
<dbReference type="EMBL" id="MH464253">
    <property type="protein sequence ID" value="AXF40830.1"/>
    <property type="molecule type" value="Genomic_DNA"/>
</dbReference>
<dbReference type="Pfam" id="PF13472">
    <property type="entry name" value="Lipase_GDSL_2"/>
    <property type="match status" value="1"/>
</dbReference>
<evidence type="ECO:0000256" key="5">
    <source>
        <dbReference type="ARBA" id="ARBA00022844"/>
    </source>
</evidence>
<dbReference type="InterPro" id="IPR036514">
    <property type="entry name" value="SGNH_hydro_sf"/>
</dbReference>
<keyword evidence="5" id="KW-0946">Virion</keyword>
<dbReference type="GeneID" id="54998342"/>
<dbReference type="GO" id="GO:0098015">
    <property type="term" value="C:virus tail"/>
    <property type="evidence" value="ECO:0007669"/>
    <property type="project" value="UniProtKB-KW"/>
</dbReference>